<dbReference type="GO" id="GO:0005886">
    <property type="term" value="C:plasma membrane"/>
    <property type="evidence" value="ECO:0007669"/>
    <property type="project" value="UniProtKB-SubCell"/>
</dbReference>
<dbReference type="Gene3D" id="1.10.150.510">
    <property type="entry name" value="Receptor activity modifying family"/>
    <property type="match status" value="1"/>
</dbReference>
<keyword evidence="3" id="KW-0813">Transport</keyword>
<dbReference type="GO" id="GO:0015026">
    <property type="term" value="F:coreceptor activity"/>
    <property type="evidence" value="ECO:0007669"/>
    <property type="project" value="InterPro"/>
</dbReference>
<dbReference type="InterPro" id="IPR038126">
    <property type="entry name" value="RAMP_sf"/>
</dbReference>
<proteinExistence type="inferred from homology"/>
<dbReference type="RefSeq" id="XP_055360849.1">
    <property type="nucleotide sequence ID" value="XM_055504874.1"/>
</dbReference>
<dbReference type="GO" id="GO:0072659">
    <property type="term" value="P:protein localization to plasma membrane"/>
    <property type="evidence" value="ECO:0007669"/>
    <property type="project" value="TreeGrafter"/>
</dbReference>
<dbReference type="GO" id="GO:0032870">
    <property type="term" value="P:cellular response to hormone stimulus"/>
    <property type="evidence" value="ECO:0007669"/>
    <property type="project" value="TreeGrafter"/>
</dbReference>
<dbReference type="AlphaFoldDB" id="A0A9W2XGP8"/>
<feature type="transmembrane region" description="Helical" evidence="11">
    <location>
        <begin position="115"/>
        <end position="139"/>
    </location>
</feature>
<dbReference type="GO" id="GO:0043235">
    <property type="term" value="C:receptor complex"/>
    <property type="evidence" value="ECO:0007669"/>
    <property type="project" value="TreeGrafter"/>
</dbReference>
<keyword evidence="4" id="KW-1003">Cell membrane</keyword>
<organism evidence="13 14">
    <name type="scientific">Betta splendens</name>
    <name type="common">Siamese fighting fish</name>
    <dbReference type="NCBI Taxonomy" id="158456"/>
    <lineage>
        <taxon>Eukaryota</taxon>
        <taxon>Metazoa</taxon>
        <taxon>Chordata</taxon>
        <taxon>Craniata</taxon>
        <taxon>Vertebrata</taxon>
        <taxon>Euteleostomi</taxon>
        <taxon>Actinopterygii</taxon>
        <taxon>Neopterygii</taxon>
        <taxon>Teleostei</taxon>
        <taxon>Neoteleostei</taxon>
        <taxon>Acanthomorphata</taxon>
        <taxon>Anabantaria</taxon>
        <taxon>Anabantiformes</taxon>
        <taxon>Anabantoidei</taxon>
        <taxon>Osphronemidae</taxon>
        <taxon>Betta</taxon>
    </lineage>
</organism>
<name>A0A9W2XGP8_BETSP</name>
<reference evidence="14" key="1">
    <citation type="submission" date="2025-08" db="UniProtKB">
        <authorList>
            <consortium name="RefSeq"/>
        </authorList>
    </citation>
    <scope>IDENTIFICATION</scope>
</reference>
<dbReference type="GO" id="GO:0006816">
    <property type="term" value="P:calcium ion transport"/>
    <property type="evidence" value="ECO:0007669"/>
    <property type="project" value="TreeGrafter"/>
</dbReference>
<evidence type="ECO:0000256" key="7">
    <source>
        <dbReference type="ARBA" id="ARBA00022989"/>
    </source>
</evidence>
<accession>A0A9W2XGP8</accession>
<keyword evidence="5 11" id="KW-0812">Transmembrane</keyword>
<evidence type="ECO:0000313" key="14">
    <source>
        <dbReference type="RefSeq" id="XP_055360849.1"/>
    </source>
</evidence>
<evidence type="ECO:0000256" key="2">
    <source>
        <dbReference type="ARBA" id="ARBA00007087"/>
    </source>
</evidence>
<dbReference type="GO" id="GO:0007186">
    <property type="term" value="P:G protein-coupled receptor signaling pathway"/>
    <property type="evidence" value="ECO:0007669"/>
    <property type="project" value="TreeGrafter"/>
</dbReference>
<dbReference type="PANTHER" id="PTHR14076">
    <property type="entry name" value="RECEPTOR ACTIVITY MODIFYING PROTEIN RAMP"/>
    <property type="match status" value="1"/>
</dbReference>
<keyword evidence="8 11" id="KW-0472">Membrane</keyword>
<dbReference type="InterPro" id="IPR006985">
    <property type="entry name" value="RAMP"/>
</dbReference>
<evidence type="ECO:0000256" key="5">
    <source>
        <dbReference type="ARBA" id="ARBA00022692"/>
    </source>
</evidence>
<evidence type="ECO:0000256" key="8">
    <source>
        <dbReference type="ARBA" id="ARBA00023136"/>
    </source>
</evidence>
<dbReference type="Pfam" id="PF04901">
    <property type="entry name" value="RAMP"/>
    <property type="match status" value="1"/>
</dbReference>
<keyword evidence="6 12" id="KW-0732">Signal</keyword>
<dbReference type="GO" id="GO:0009986">
    <property type="term" value="C:cell surface"/>
    <property type="evidence" value="ECO:0007669"/>
    <property type="project" value="TreeGrafter"/>
</dbReference>
<evidence type="ECO:0000256" key="9">
    <source>
        <dbReference type="ARBA" id="ARBA00023157"/>
    </source>
</evidence>
<dbReference type="GO" id="GO:0006886">
    <property type="term" value="P:intracellular protein transport"/>
    <property type="evidence" value="ECO:0007669"/>
    <property type="project" value="InterPro"/>
</dbReference>
<dbReference type="PANTHER" id="PTHR14076:SF7">
    <property type="entry name" value="RECEPTOR ACTIVITY-MODIFYING PROTEIN 1-LIKE"/>
    <property type="match status" value="1"/>
</dbReference>
<evidence type="ECO:0000256" key="12">
    <source>
        <dbReference type="SAM" id="SignalP"/>
    </source>
</evidence>
<protein>
    <submittedName>
        <fullName evidence="14">Receptor activity-modifying protein 1-like isoform X1</fullName>
    </submittedName>
</protein>
<keyword evidence="10" id="KW-0675">Receptor</keyword>
<dbReference type="OrthoDB" id="8846921at2759"/>
<feature type="signal peptide" evidence="12">
    <location>
        <begin position="1"/>
        <end position="19"/>
    </location>
</feature>
<feature type="chain" id="PRO_5040806352" evidence="12">
    <location>
        <begin position="20"/>
        <end position="141"/>
    </location>
</feature>
<evidence type="ECO:0000256" key="4">
    <source>
        <dbReference type="ARBA" id="ARBA00022475"/>
    </source>
</evidence>
<evidence type="ECO:0000256" key="10">
    <source>
        <dbReference type="ARBA" id="ARBA00023170"/>
    </source>
</evidence>
<gene>
    <name evidence="14" type="primary">LOC114847123</name>
</gene>
<comment type="subcellular location">
    <subcellularLocation>
        <location evidence="1">Cell membrane</location>
        <topology evidence="1">Single-pass type I membrane protein</topology>
    </subcellularLocation>
</comment>
<dbReference type="GO" id="GO:0031623">
    <property type="term" value="P:receptor internalization"/>
    <property type="evidence" value="ECO:0007669"/>
    <property type="project" value="TreeGrafter"/>
</dbReference>
<dbReference type="Proteomes" id="UP000515150">
    <property type="component" value="Chromosome 21"/>
</dbReference>
<keyword evidence="9" id="KW-1015">Disulfide bond</keyword>
<dbReference type="GeneID" id="114847123"/>
<dbReference type="GO" id="GO:0008277">
    <property type="term" value="P:regulation of G protein-coupled receptor signaling pathway"/>
    <property type="evidence" value="ECO:0007669"/>
    <property type="project" value="InterPro"/>
</dbReference>
<comment type="similarity">
    <text evidence="2">Belongs to the RAMP family.</text>
</comment>
<evidence type="ECO:0000256" key="3">
    <source>
        <dbReference type="ARBA" id="ARBA00022448"/>
    </source>
</evidence>
<evidence type="ECO:0000313" key="13">
    <source>
        <dbReference type="Proteomes" id="UP000515150"/>
    </source>
</evidence>
<evidence type="ECO:0000256" key="11">
    <source>
        <dbReference type="SAM" id="Phobius"/>
    </source>
</evidence>
<keyword evidence="7 11" id="KW-1133">Transmembrane helix</keyword>
<evidence type="ECO:0000256" key="6">
    <source>
        <dbReference type="ARBA" id="ARBA00022729"/>
    </source>
</evidence>
<keyword evidence="13" id="KW-1185">Reference proteome</keyword>
<sequence>MVFTAYLLAGLLTYGGTVGASRRTVPPCDQHAFYSNIDICLSDFNRSLESSGHEQSCPWPAVKSSYNRLKACVDHWAISFWCKGHKYLVDDVFLGVHQKYFSVCDYNRDPPLTTLLTLILPGVIATFLIPFLCLCIVNVET</sequence>
<evidence type="ECO:0000256" key="1">
    <source>
        <dbReference type="ARBA" id="ARBA00004251"/>
    </source>
</evidence>